<dbReference type="PANTHER" id="PTHR47966">
    <property type="entry name" value="BETA-SITE APP-CLEAVING ENZYME, ISOFORM A-RELATED"/>
    <property type="match status" value="1"/>
</dbReference>
<dbReference type="PRINTS" id="PR00792">
    <property type="entry name" value="PEPSIN"/>
</dbReference>
<evidence type="ECO:0000256" key="3">
    <source>
        <dbReference type="ARBA" id="ARBA00022729"/>
    </source>
</evidence>
<dbReference type="PANTHER" id="PTHR47966:SF65">
    <property type="entry name" value="ASPARTIC-TYPE ENDOPEPTIDASE"/>
    <property type="match status" value="1"/>
</dbReference>
<dbReference type="InterPro" id="IPR033876">
    <property type="entry name" value="SAP-like"/>
</dbReference>
<evidence type="ECO:0000256" key="1">
    <source>
        <dbReference type="ARBA" id="ARBA00007447"/>
    </source>
</evidence>
<dbReference type="SUPFAM" id="SSF50630">
    <property type="entry name" value="Acid proteases"/>
    <property type="match status" value="1"/>
</dbReference>
<dbReference type="GO" id="GO:0006508">
    <property type="term" value="P:proteolysis"/>
    <property type="evidence" value="ECO:0007669"/>
    <property type="project" value="UniProtKB-KW"/>
</dbReference>
<keyword evidence="2" id="KW-0645">Protease</keyword>
<dbReference type="GO" id="GO:0004190">
    <property type="term" value="F:aspartic-type endopeptidase activity"/>
    <property type="evidence" value="ECO:0007669"/>
    <property type="project" value="UniProtKB-KW"/>
</dbReference>
<protein>
    <recommendedName>
        <fullName evidence="7">Probable aspartic-type endopeptidase OPSB</fullName>
    </recommendedName>
    <alternativeName>
        <fullName evidence="6">Probable aspartic-type endopeptidase opsB</fullName>
    </alternativeName>
</protein>
<dbReference type="Proteomes" id="UP001324427">
    <property type="component" value="Unassembled WGS sequence"/>
</dbReference>
<organism evidence="11 12">
    <name type="scientific">Oleoguttula mirabilis</name>
    <dbReference type="NCBI Taxonomy" id="1507867"/>
    <lineage>
        <taxon>Eukaryota</taxon>
        <taxon>Fungi</taxon>
        <taxon>Dikarya</taxon>
        <taxon>Ascomycota</taxon>
        <taxon>Pezizomycotina</taxon>
        <taxon>Dothideomycetes</taxon>
        <taxon>Dothideomycetidae</taxon>
        <taxon>Mycosphaerellales</taxon>
        <taxon>Teratosphaeriaceae</taxon>
        <taxon>Oleoguttula</taxon>
    </lineage>
</organism>
<evidence type="ECO:0000313" key="11">
    <source>
        <dbReference type="EMBL" id="KAK4550505.1"/>
    </source>
</evidence>
<dbReference type="InterPro" id="IPR001461">
    <property type="entry name" value="Aspartic_peptidase_A1"/>
</dbReference>
<keyword evidence="5" id="KW-0378">Hydrolase</keyword>
<feature type="chain" id="PRO_5043799036" description="Probable aspartic-type endopeptidase OPSB" evidence="9">
    <location>
        <begin position="19"/>
        <end position="473"/>
    </location>
</feature>
<feature type="domain" description="Peptidase A1" evidence="10">
    <location>
        <begin position="72"/>
        <end position="394"/>
    </location>
</feature>
<gene>
    <name evidence="11" type="ORF">LTR36_000084</name>
</gene>
<proteinExistence type="inferred from homology"/>
<evidence type="ECO:0000256" key="2">
    <source>
        <dbReference type="ARBA" id="ARBA00022670"/>
    </source>
</evidence>
<accession>A0AAV9JY24</accession>
<comment type="caution">
    <text evidence="11">The sequence shown here is derived from an EMBL/GenBank/DDBJ whole genome shotgun (WGS) entry which is preliminary data.</text>
</comment>
<dbReference type="InterPro" id="IPR033121">
    <property type="entry name" value="PEPTIDASE_A1"/>
</dbReference>
<evidence type="ECO:0000256" key="6">
    <source>
        <dbReference type="ARBA" id="ARBA00067536"/>
    </source>
</evidence>
<evidence type="ECO:0000256" key="8">
    <source>
        <dbReference type="PIRSR" id="PIRSR601461-1"/>
    </source>
</evidence>
<keyword evidence="4" id="KW-0064">Aspartyl protease</keyword>
<feature type="active site" evidence="8">
    <location>
        <position position="90"/>
    </location>
</feature>
<feature type="active site" evidence="8">
    <location>
        <position position="285"/>
    </location>
</feature>
<evidence type="ECO:0000256" key="7">
    <source>
        <dbReference type="ARBA" id="ARBA00068059"/>
    </source>
</evidence>
<evidence type="ECO:0000313" key="12">
    <source>
        <dbReference type="Proteomes" id="UP001324427"/>
    </source>
</evidence>
<dbReference type="CDD" id="cd05474">
    <property type="entry name" value="SAP_like"/>
    <property type="match status" value="1"/>
</dbReference>
<dbReference type="FunFam" id="2.40.70.10:FF:000011">
    <property type="entry name" value="Aspartic protease"/>
    <property type="match status" value="1"/>
</dbReference>
<reference evidence="11 12" key="1">
    <citation type="submission" date="2021-11" db="EMBL/GenBank/DDBJ databases">
        <title>Black yeast isolated from Biological Soil Crust.</title>
        <authorList>
            <person name="Kurbessoian T."/>
        </authorList>
    </citation>
    <scope>NUCLEOTIDE SEQUENCE [LARGE SCALE GENOMIC DNA]</scope>
    <source>
        <strain evidence="11 12">CCFEE 5522</strain>
    </source>
</reference>
<keyword evidence="3 9" id="KW-0732">Signal</keyword>
<name>A0AAV9JY24_9PEZI</name>
<dbReference type="InterPro" id="IPR021109">
    <property type="entry name" value="Peptidase_aspartic_dom_sf"/>
</dbReference>
<evidence type="ECO:0000259" key="10">
    <source>
        <dbReference type="PROSITE" id="PS51767"/>
    </source>
</evidence>
<dbReference type="Gene3D" id="2.40.70.10">
    <property type="entry name" value="Acid Proteases"/>
    <property type="match status" value="2"/>
</dbReference>
<comment type="similarity">
    <text evidence="1">Belongs to the peptidase A1 family.</text>
</comment>
<evidence type="ECO:0000256" key="5">
    <source>
        <dbReference type="ARBA" id="ARBA00022801"/>
    </source>
</evidence>
<sequence>MRTFTTLAVAATVLGANAITLRERTDGSAPRVVQHDIQRRHVDNIVQRDRARLRKRSSDTVTVSLANEETLYFMNVTIGTPAQDLRLHIDTGSSDLWVNVANSTECDATGDLCSASGTYAANSSTTYEYLNSNFNITYVDGTGSTGDYVSDLVVFGGVSLENQQFGIGYTSTSQEGVLGIGYPINEVAVEYNGGHTYANVPAKMVEDGLINSNAYSLWLNDLDASTGSILFGGVNTDKFTGELQTIPIIAEDGIYAEFLIALTGVGLNGTSGSIGSNLAYASLLDSGTSLMYLPNDITQDIYDAFGAQYDSSQGAAFVDCDLANSDATIDLTFSSPTISIAMRELVIVAGEEKGVDICILGIAPADDSTPVLGDTFLRSAYVVYDITNNEVALAQTSFNSTTNNIVEITNSTAIPSATAVANPVTSVTVATGGARNIDSPTGVTSTAYAMPTAAIGYNAALLGAVGAGLAFAL</sequence>
<dbReference type="Pfam" id="PF00026">
    <property type="entry name" value="Asp"/>
    <property type="match status" value="1"/>
</dbReference>
<dbReference type="EMBL" id="JAVFHQ010000001">
    <property type="protein sequence ID" value="KAK4550505.1"/>
    <property type="molecule type" value="Genomic_DNA"/>
</dbReference>
<dbReference type="PROSITE" id="PS51767">
    <property type="entry name" value="PEPTIDASE_A1"/>
    <property type="match status" value="1"/>
</dbReference>
<evidence type="ECO:0000256" key="4">
    <source>
        <dbReference type="ARBA" id="ARBA00022750"/>
    </source>
</evidence>
<evidence type="ECO:0000256" key="9">
    <source>
        <dbReference type="SAM" id="SignalP"/>
    </source>
</evidence>
<dbReference type="AlphaFoldDB" id="A0AAV9JY24"/>
<feature type="signal peptide" evidence="9">
    <location>
        <begin position="1"/>
        <end position="18"/>
    </location>
</feature>
<keyword evidence="12" id="KW-1185">Reference proteome</keyword>